<sequence>MPDRTLHTGATTELWYELVRDGEARMHVRLPDDVESYLVFVLHRHQHDALLGGRTMALECLHGLELVGRARTDALRDVGDRCLLIAGLFPRLARRRNVQPGYYAALGQAAYGEVSLLARAGHAELFAQLARRFDAMRRVLGGIAARGTDVAEASGQACPLAVQSGTTAMH</sequence>
<organism evidence="1 2">
    <name type="scientific">Lysobacter korlensis</name>
    <dbReference type="NCBI Taxonomy" id="553636"/>
    <lineage>
        <taxon>Bacteria</taxon>
        <taxon>Pseudomonadati</taxon>
        <taxon>Pseudomonadota</taxon>
        <taxon>Gammaproteobacteria</taxon>
        <taxon>Lysobacterales</taxon>
        <taxon>Lysobacteraceae</taxon>
        <taxon>Lysobacter</taxon>
    </lineage>
</organism>
<dbReference type="RefSeq" id="WP_386664289.1">
    <property type="nucleotide sequence ID" value="NZ_JBHLTG010000001.1"/>
</dbReference>
<protein>
    <submittedName>
        <fullName evidence="1">Uncharacterized protein</fullName>
    </submittedName>
</protein>
<keyword evidence="2" id="KW-1185">Reference proteome</keyword>
<accession>A0ABV6RHX2</accession>
<dbReference type="Proteomes" id="UP001589896">
    <property type="component" value="Unassembled WGS sequence"/>
</dbReference>
<comment type="caution">
    <text evidence="1">The sequence shown here is derived from an EMBL/GenBank/DDBJ whole genome shotgun (WGS) entry which is preliminary data.</text>
</comment>
<evidence type="ECO:0000313" key="1">
    <source>
        <dbReference type="EMBL" id="MFC0676579.1"/>
    </source>
</evidence>
<dbReference type="EMBL" id="JBHLTG010000001">
    <property type="protein sequence ID" value="MFC0676579.1"/>
    <property type="molecule type" value="Genomic_DNA"/>
</dbReference>
<evidence type="ECO:0000313" key="2">
    <source>
        <dbReference type="Proteomes" id="UP001589896"/>
    </source>
</evidence>
<gene>
    <name evidence="1" type="ORF">ACFFGH_01770</name>
</gene>
<reference evidence="1 2" key="1">
    <citation type="submission" date="2024-09" db="EMBL/GenBank/DDBJ databases">
        <authorList>
            <person name="Sun Q."/>
            <person name="Mori K."/>
        </authorList>
    </citation>
    <scope>NUCLEOTIDE SEQUENCE [LARGE SCALE GENOMIC DNA]</scope>
    <source>
        <strain evidence="1 2">KCTC 23076</strain>
    </source>
</reference>
<proteinExistence type="predicted"/>
<name>A0ABV6RHX2_9GAMM</name>